<dbReference type="EnsemblPlants" id="AET3Gv20067600.1">
    <property type="protein sequence ID" value="AET3Gv20067600.1"/>
    <property type="gene ID" value="AET3Gv20067600"/>
</dbReference>
<keyword evidence="2" id="KW-1185">Reference proteome</keyword>
<dbReference type="PANTHER" id="PTHR36617:SF16">
    <property type="entry name" value="OS04G0516500 PROTEIN"/>
    <property type="match status" value="1"/>
</dbReference>
<dbReference type="PANTHER" id="PTHR36617">
    <property type="entry name" value="PROTEIN, PUTATIVE-RELATED"/>
    <property type="match status" value="1"/>
</dbReference>
<evidence type="ECO:0000313" key="2">
    <source>
        <dbReference type="Proteomes" id="UP000015105"/>
    </source>
</evidence>
<evidence type="ECO:0000313" key="1">
    <source>
        <dbReference type="EnsemblPlants" id="AET3Gv20067600.1"/>
    </source>
</evidence>
<organism evidence="1 2">
    <name type="scientific">Aegilops tauschii subsp. strangulata</name>
    <name type="common">Goatgrass</name>
    <dbReference type="NCBI Taxonomy" id="200361"/>
    <lineage>
        <taxon>Eukaryota</taxon>
        <taxon>Viridiplantae</taxon>
        <taxon>Streptophyta</taxon>
        <taxon>Embryophyta</taxon>
        <taxon>Tracheophyta</taxon>
        <taxon>Spermatophyta</taxon>
        <taxon>Magnoliopsida</taxon>
        <taxon>Liliopsida</taxon>
        <taxon>Poales</taxon>
        <taxon>Poaceae</taxon>
        <taxon>BOP clade</taxon>
        <taxon>Pooideae</taxon>
        <taxon>Triticodae</taxon>
        <taxon>Triticeae</taxon>
        <taxon>Triticinae</taxon>
        <taxon>Aegilops</taxon>
    </lineage>
</organism>
<protein>
    <recommendedName>
        <fullName evidence="3">Reverse transcriptase zinc-binding domain-containing protein</fullName>
    </recommendedName>
</protein>
<proteinExistence type="predicted"/>
<reference evidence="1" key="3">
    <citation type="journal article" date="2017" name="Nature">
        <title>Genome sequence of the progenitor of the wheat D genome Aegilops tauschii.</title>
        <authorList>
            <person name="Luo M.C."/>
            <person name="Gu Y.Q."/>
            <person name="Puiu D."/>
            <person name="Wang H."/>
            <person name="Twardziok S.O."/>
            <person name="Deal K.R."/>
            <person name="Huo N."/>
            <person name="Zhu T."/>
            <person name="Wang L."/>
            <person name="Wang Y."/>
            <person name="McGuire P.E."/>
            <person name="Liu S."/>
            <person name="Long H."/>
            <person name="Ramasamy R.K."/>
            <person name="Rodriguez J.C."/>
            <person name="Van S.L."/>
            <person name="Yuan L."/>
            <person name="Wang Z."/>
            <person name="Xia Z."/>
            <person name="Xiao L."/>
            <person name="Anderson O.D."/>
            <person name="Ouyang S."/>
            <person name="Liang Y."/>
            <person name="Zimin A.V."/>
            <person name="Pertea G."/>
            <person name="Qi P."/>
            <person name="Bennetzen J.L."/>
            <person name="Dai X."/>
            <person name="Dawson M.W."/>
            <person name="Muller H.G."/>
            <person name="Kugler K."/>
            <person name="Rivarola-Duarte L."/>
            <person name="Spannagl M."/>
            <person name="Mayer K.F.X."/>
            <person name="Lu F.H."/>
            <person name="Bevan M.W."/>
            <person name="Leroy P."/>
            <person name="Li P."/>
            <person name="You F.M."/>
            <person name="Sun Q."/>
            <person name="Liu Z."/>
            <person name="Lyons E."/>
            <person name="Wicker T."/>
            <person name="Salzberg S.L."/>
            <person name="Devos K.M."/>
            <person name="Dvorak J."/>
        </authorList>
    </citation>
    <scope>NUCLEOTIDE SEQUENCE [LARGE SCALE GENOMIC DNA]</scope>
    <source>
        <strain evidence="1">cv. AL8/78</strain>
    </source>
</reference>
<name>A0A453DSW9_AEGTS</name>
<reference evidence="1" key="4">
    <citation type="submission" date="2019-03" db="UniProtKB">
        <authorList>
            <consortium name="EnsemblPlants"/>
        </authorList>
    </citation>
    <scope>IDENTIFICATION</scope>
</reference>
<dbReference type="AlphaFoldDB" id="A0A453DSW9"/>
<dbReference type="Proteomes" id="UP000015105">
    <property type="component" value="Chromosome 3D"/>
</dbReference>
<reference evidence="2" key="1">
    <citation type="journal article" date="2014" name="Science">
        <title>Ancient hybridizations among the ancestral genomes of bread wheat.</title>
        <authorList>
            <consortium name="International Wheat Genome Sequencing Consortium,"/>
            <person name="Marcussen T."/>
            <person name="Sandve S.R."/>
            <person name="Heier L."/>
            <person name="Spannagl M."/>
            <person name="Pfeifer M."/>
            <person name="Jakobsen K.S."/>
            <person name="Wulff B.B."/>
            <person name="Steuernagel B."/>
            <person name="Mayer K.F."/>
            <person name="Olsen O.A."/>
        </authorList>
    </citation>
    <scope>NUCLEOTIDE SEQUENCE [LARGE SCALE GENOMIC DNA]</scope>
    <source>
        <strain evidence="2">cv. AL8/78</strain>
    </source>
</reference>
<accession>A0A453DSW9</accession>
<evidence type="ECO:0008006" key="3">
    <source>
        <dbReference type="Google" id="ProtNLM"/>
    </source>
</evidence>
<dbReference type="Gramene" id="AET3Gv20067600.1">
    <property type="protein sequence ID" value="AET3Gv20067600.1"/>
    <property type="gene ID" value="AET3Gv20067600"/>
</dbReference>
<reference evidence="1" key="5">
    <citation type="journal article" date="2021" name="G3 (Bethesda)">
        <title>Aegilops tauschii genome assembly Aet v5.0 features greater sequence contiguity and improved annotation.</title>
        <authorList>
            <person name="Wang L."/>
            <person name="Zhu T."/>
            <person name="Rodriguez J.C."/>
            <person name="Deal K.R."/>
            <person name="Dubcovsky J."/>
            <person name="McGuire P.E."/>
            <person name="Lux T."/>
            <person name="Spannagl M."/>
            <person name="Mayer K.F.X."/>
            <person name="Baldrich P."/>
            <person name="Meyers B.C."/>
            <person name="Huo N."/>
            <person name="Gu Y.Q."/>
            <person name="Zhou H."/>
            <person name="Devos K.M."/>
            <person name="Bennetzen J.L."/>
            <person name="Unver T."/>
            <person name="Budak H."/>
            <person name="Gulick P.J."/>
            <person name="Galiba G."/>
            <person name="Kalapos B."/>
            <person name="Nelson D.R."/>
            <person name="Li P."/>
            <person name="You F.M."/>
            <person name="Luo M.C."/>
            <person name="Dvorak J."/>
        </authorList>
    </citation>
    <scope>NUCLEOTIDE SEQUENCE [LARGE SCALE GENOMIC DNA]</scope>
    <source>
        <strain evidence="1">cv. AL8/78</strain>
    </source>
</reference>
<sequence>VLCIGTSISVGGSGATTLFRFVRWVGDSPFAVRFPDLFSIVVDPRISVERALIDLGRLAFRRPFGPPETVDWQELLDCIALHEPQVDAGPDSVQWHLEPLGQFSTKFLYRAVAPSSAPPPLTAVWHVRLPLKIRIFMWQWIRG</sequence>
<reference evidence="2" key="2">
    <citation type="journal article" date="2017" name="Nat. Plants">
        <title>The Aegilops tauschii genome reveals multiple impacts of transposons.</title>
        <authorList>
            <person name="Zhao G."/>
            <person name="Zou C."/>
            <person name="Li K."/>
            <person name="Wang K."/>
            <person name="Li T."/>
            <person name="Gao L."/>
            <person name="Zhang X."/>
            <person name="Wang H."/>
            <person name="Yang Z."/>
            <person name="Liu X."/>
            <person name="Jiang W."/>
            <person name="Mao L."/>
            <person name="Kong X."/>
            <person name="Jiao Y."/>
            <person name="Jia J."/>
        </authorList>
    </citation>
    <scope>NUCLEOTIDE SEQUENCE [LARGE SCALE GENOMIC DNA]</scope>
    <source>
        <strain evidence="2">cv. AL8/78</strain>
    </source>
</reference>